<sequence length="379" mass="42302">MEVYFDNSATTKPYDEVVNEVATAMTEFYANPSSLHKLGMNCEKKLSEAREILASTINCSKDEIFFTSGGSESNNLFLKGLAKEGNHIIVSRFEHPSILRTVEFMEKNGVEVTYLDIDENGQVSVEQIKEQIKKNTVLVSVMFVNNEIGSIQDLALIGKTIKECSNRAKFHVDAVQGYGKIEIDVKSQNIDLLSISAHKIHGPKGVGFCYIRKGINPNPLIHGGGQEKGVRSGTSNLPLVLGMVKATEITIDNMKDSYKKVTELKEYFIQRLEDIENIRINSPIRDNMSPYILNVSFRGLRSEVLLHMLEEMDIYVSTGSACSSKSGKGSHVLLALGLELKDVDSAIRFSFSPFNSKEEVDYVIDSLKKSLTFLRRVKK</sequence>
<protein>
    <submittedName>
        <fullName evidence="1">Cysteine desulfurase</fullName>
    </submittedName>
</protein>
<organism evidence="1 2">
    <name type="scientific">Inconstantimicrobium mannanitabidum</name>
    <dbReference type="NCBI Taxonomy" id="1604901"/>
    <lineage>
        <taxon>Bacteria</taxon>
        <taxon>Bacillati</taxon>
        <taxon>Bacillota</taxon>
        <taxon>Clostridia</taxon>
        <taxon>Eubacteriales</taxon>
        <taxon>Clostridiaceae</taxon>
        <taxon>Inconstantimicrobium</taxon>
    </lineage>
</organism>
<evidence type="ECO:0000313" key="2">
    <source>
        <dbReference type="Proteomes" id="UP001058074"/>
    </source>
</evidence>
<evidence type="ECO:0000313" key="1">
    <source>
        <dbReference type="EMBL" id="GKX66933.1"/>
    </source>
</evidence>
<proteinExistence type="predicted"/>
<name>A0ACB5RCG0_9CLOT</name>
<gene>
    <name evidence="1" type="primary">nifS</name>
    <name evidence="1" type="ORF">rsdtw13_21910</name>
</gene>
<dbReference type="EMBL" id="BROD01000001">
    <property type="protein sequence ID" value="GKX66933.1"/>
    <property type="molecule type" value="Genomic_DNA"/>
</dbReference>
<accession>A0ACB5RCG0</accession>
<reference evidence="1" key="1">
    <citation type="journal article" date="2025" name="Int. J. Syst. Evol. Microbiol.">
        <title>Inconstantimicrobium mannanitabidum sp. nov., a novel member of the family Clostridiaceae isolated from anoxic soil under the treatment of reductive soil disinfestation.</title>
        <authorList>
            <person name="Ueki A."/>
            <person name="Tonouchi A."/>
            <person name="Honma S."/>
            <person name="Kaku N."/>
            <person name="Ueki K."/>
        </authorList>
    </citation>
    <scope>NUCLEOTIDE SEQUENCE</scope>
    <source>
        <strain evidence="1">TW13</strain>
    </source>
</reference>
<keyword evidence="2" id="KW-1185">Reference proteome</keyword>
<comment type="caution">
    <text evidence="1">The sequence shown here is derived from an EMBL/GenBank/DDBJ whole genome shotgun (WGS) entry which is preliminary data.</text>
</comment>
<dbReference type="Proteomes" id="UP001058074">
    <property type="component" value="Unassembled WGS sequence"/>
</dbReference>